<evidence type="ECO:0000313" key="1">
    <source>
        <dbReference type="EMBL" id="ARX95911.1"/>
    </source>
</evidence>
<organism evidence="1">
    <name type="scientific">Thorea hispida</name>
    <dbReference type="NCBI Taxonomy" id="202687"/>
    <lineage>
        <taxon>Eukaryota</taxon>
        <taxon>Rhodophyta</taxon>
        <taxon>Florideophyceae</taxon>
        <taxon>Nemaliophycidae</taxon>
        <taxon>Thoreales</taxon>
        <taxon>Thoreaceae</taxon>
        <taxon>Thorea</taxon>
    </lineage>
</organism>
<proteinExistence type="predicted"/>
<dbReference type="EMBL" id="KY083065">
    <property type="protein sequence ID" value="ARX95911.1"/>
    <property type="molecule type" value="Genomic_DNA"/>
</dbReference>
<gene>
    <name evidence="1" type="primary">petL</name>
</gene>
<dbReference type="AlphaFoldDB" id="A0A1Z1XAM3"/>
<keyword evidence="1" id="KW-0934">Plastid</keyword>
<protein>
    <submittedName>
        <fullName evidence="1">Cytochrome b6-f complex subunit VI</fullName>
    </submittedName>
</protein>
<name>A0A1Z1XAM3_9FLOR</name>
<geneLocation type="chloroplast" evidence="1"/>
<sequence length="40" mass="5032">MIIYLITLNGRKYDNIYKLYCIFSNVYRTNIRFIFWFSNN</sequence>
<keyword evidence="1" id="KW-0150">Chloroplast</keyword>
<accession>A0A1Z1XAM3</accession>
<reference evidence="1" key="1">
    <citation type="submission" date="2016-11" db="EMBL/GenBank/DDBJ databases">
        <title>Complete Chloroplast Genome of Thorea hispida.</title>
        <authorList>
            <person name="Nan F."/>
            <person name="Xie S."/>
        </authorList>
    </citation>
    <scope>NUCLEOTIDE SEQUENCE</scope>
</reference>